<dbReference type="AlphaFoldDB" id="A0A0U3FR17"/>
<dbReference type="PANTHER" id="PTHR42702:SF1">
    <property type="entry name" value="REGULATORY PROTEIN FOR BETA-LACTAMASE"/>
    <property type="match status" value="1"/>
</dbReference>
<accession>A0A0U3FR17</accession>
<proteinExistence type="predicted"/>
<dbReference type="RefSeq" id="WP_075050133.1">
    <property type="nucleotide sequence ID" value="NZ_CP006867.1"/>
</dbReference>
<dbReference type="Pfam" id="PF03819">
    <property type="entry name" value="MazG"/>
    <property type="match status" value="1"/>
</dbReference>
<dbReference type="STRING" id="940295.EYM_06205"/>
<protein>
    <submittedName>
        <fullName evidence="2">Nucleotide pyrophosphohydrolase</fullName>
    </submittedName>
</protein>
<reference evidence="2 3" key="1">
    <citation type="submission" date="2013-11" db="EMBL/GenBank/DDBJ databases">
        <title>Comparative genomics of Ignicoccus.</title>
        <authorList>
            <person name="Podar M."/>
        </authorList>
    </citation>
    <scope>NUCLEOTIDE SEQUENCE [LARGE SCALE GENOMIC DNA]</scope>
    <source>
        <strain evidence="2 3">DSM 13165</strain>
    </source>
</reference>
<keyword evidence="2" id="KW-0378">Hydrolase</keyword>
<dbReference type="Proteomes" id="UP000060778">
    <property type="component" value="Chromosome"/>
</dbReference>
<dbReference type="SUPFAM" id="SSF101386">
    <property type="entry name" value="all-alpha NTP pyrophosphatases"/>
    <property type="match status" value="1"/>
</dbReference>
<feature type="domain" description="NTP pyrophosphohydrolase MazG-like" evidence="1">
    <location>
        <begin position="29"/>
        <end position="82"/>
    </location>
</feature>
<dbReference type="Gene3D" id="1.10.287.1080">
    <property type="entry name" value="MazG-like"/>
    <property type="match status" value="1"/>
</dbReference>
<organism evidence="2 3">
    <name type="scientific">Ignicoccus islandicus DSM 13165</name>
    <dbReference type="NCBI Taxonomy" id="940295"/>
    <lineage>
        <taxon>Archaea</taxon>
        <taxon>Thermoproteota</taxon>
        <taxon>Thermoprotei</taxon>
        <taxon>Desulfurococcales</taxon>
        <taxon>Desulfurococcaceae</taxon>
        <taxon>Ignicoccus</taxon>
    </lineage>
</organism>
<evidence type="ECO:0000259" key="1">
    <source>
        <dbReference type="Pfam" id="PF03819"/>
    </source>
</evidence>
<dbReference type="GeneID" id="30680617"/>
<keyword evidence="3" id="KW-1185">Reference proteome</keyword>
<dbReference type="KEGG" id="iis:EYM_06205"/>
<dbReference type="PANTHER" id="PTHR42702">
    <property type="entry name" value="NUCLEOTIDE PYROPHOSPHOHYDROLASE"/>
    <property type="match status" value="1"/>
</dbReference>
<dbReference type="EMBL" id="CP006867">
    <property type="protein sequence ID" value="ALU11920.1"/>
    <property type="molecule type" value="Genomic_DNA"/>
</dbReference>
<gene>
    <name evidence="2" type="ORF">EYM_06205</name>
</gene>
<dbReference type="InterPro" id="IPR004518">
    <property type="entry name" value="MazG-like_dom"/>
</dbReference>
<name>A0A0U3FR17_9CREN</name>
<sequence length="86" mass="10400">MCDLRELERVIEERYFEQDWNRGVSWTFLWFIEEIGELSEAILKKKREKIEEEMADVLAWLLSIANVLGIDLCEAFRKKYLKRTNT</sequence>
<dbReference type="GO" id="GO:0016787">
    <property type="term" value="F:hydrolase activity"/>
    <property type="evidence" value="ECO:0007669"/>
    <property type="project" value="UniProtKB-KW"/>
</dbReference>
<evidence type="ECO:0000313" key="3">
    <source>
        <dbReference type="Proteomes" id="UP000060778"/>
    </source>
</evidence>
<evidence type="ECO:0000313" key="2">
    <source>
        <dbReference type="EMBL" id="ALU11920.1"/>
    </source>
</evidence>